<dbReference type="GO" id="GO:0000139">
    <property type="term" value="C:Golgi membrane"/>
    <property type="evidence" value="ECO:0007669"/>
    <property type="project" value="UniProtKB-SubCell"/>
</dbReference>
<organism evidence="8">
    <name type="scientific">Amblyomma americanum</name>
    <name type="common">Lone star tick</name>
    <dbReference type="NCBI Taxonomy" id="6943"/>
    <lineage>
        <taxon>Eukaryota</taxon>
        <taxon>Metazoa</taxon>
        <taxon>Ecdysozoa</taxon>
        <taxon>Arthropoda</taxon>
        <taxon>Chelicerata</taxon>
        <taxon>Arachnida</taxon>
        <taxon>Acari</taxon>
        <taxon>Parasitiformes</taxon>
        <taxon>Ixodida</taxon>
        <taxon>Ixodoidea</taxon>
        <taxon>Ixodidae</taxon>
        <taxon>Amblyomminae</taxon>
        <taxon>Amblyomma</taxon>
    </lineage>
</organism>
<evidence type="ECO:0000256" key="2">
    <source>
        <dbReference type="ARBA" id="ARBA00009003"/>
    </source>
</evidence>
<evidence type="ECO:0000313" key="8">
    <source>
        <dbReference type="EMBL" id="JAG90672.1"/>
    </source>
</evidence>
<feature type="non-terminal residue" evidence="8">
    <location>
        <position position="202"/>
    </location>
</feature>
<dbReference type="GO" id="GO:0016758">
    <property type="term" value="F:hexosyltransferase activity"/>
    <property type="evidence" value="ECO:0007669"/>
    <property type="project" value="TreeGrafter"/>
</dbReference>
<dbReference type="InterPro" id="IPR007652">
    <property type="entry name" value="A1-4-GlycosylTfrase_dom"/>
</dbReference>
<proteinExistence type="evidence at transcript level"/>
<evidence type="ECO:0000259" key="7">
    <source>
        <dbReference type="Pfam" id="PF04572"/>
    </source>
</evidence>
<feature type="domain" description="Alpha 1,4-glycosyltransferase" evidence="7">
    <location>
        <begin position="89"/>
        <end position="202"/>
    </location>
</feature>
<protein>
    <submittedName>
        <fullName evidence="8">Putative alpha-14-n-acetylglucosaminyltransferase</fullName>
    </submittedName>
</protein>
<keyword evidence="6" id="KW-0472">Membrane</keyword>
<dbReference type="InterPro" id="IPR007577">
    <property type="entry name" value="GlycoTrfase_DXD_sugar-bd_CS"/>
</dbReference>
<evidence type="ECO:0000256" key="3">
    <source>
        <dbReference type="ARBA" id="ARBA00022676"/>
    </source>
</evidence>
<dbReference type="Pfam" id="PF04572">
    <property type="entry name" value="Gb3_synth"/>
    <property type="match status" value="1"/>
</dbReference>
<comment type="subcellular location">
    <subcellularLocation>
        <location evidence="1">Golgi apparatus membrane</location>
        <topology evidence="1">Single-pass type II membrane protein</topology>
    </subcellularLocation>
</comment>
<accession>A0A0C9SBB2</accession>
<dbReference type="Pfam" id="PF04488">
    <property type="entry name" value="Gly_transf_sug"/>
    <property type="match status" value="1"/>
</dbReference>
<dbReference type="PANTHER" id="PTHR12042:SF21">
    <property type="entry name" value="ALPHA1,4-GALACTOSYLTRANSFERASE 1-RELATED"/>
    <property type="match status" value="1"/>
</dbReference>
<evidence type="ECO:0000256" key="5">
    <source>
        <dbReference type="ARBA" id="ARBA00023034"/>
    </source>
</evidence>
<keyword evidence="5" id="KW-0333">Golgi apparatus</keyword>
<dbReference type="Gene3D" id="3.90.550.20">
    <property type="match status" value="1"/>
</dbReference>
<evidence type="ECO:0000256" key="4">
    <source>
        <dbReference type="ARBA" id="ARBA00022679"/>
    </source>
</evidence>
<keyword evidence="3 8" id="KW-0328">Glycosyltransferase</keyword>
<feature type="non-terminal residue" evidence="8">
    <location>
        <position position="1"/>
    </location>
</feature>
<keyword evidence="4 8" id="KW-0808">Transferase</keyword>
<comment type="similarity">
    <text evidence="2">Belongs to the glycosyltransferase 32 family.</text>
</comment>
<dbReference type="GO" id="GO:0006688">
    <property type="term" value="P:glycosphingolipid biosynthetic process"/>
    <property type="evidence" value="ECO:0007669"/>
    <property type="project" value="TreeGrafter"/>
</dbReference>
<sequence length="202" mass="22494">NFRSAQLTVIDELAGTPLATMYAKGVLDKSPHRVEHLSDYLRYAVLWKRGGIYLDTDVIVMKPLGGIKDSVVYQSDKQHSEIANGILFFSARHPLLAAIMDACARVYDPSEWTTCGPTLLSQLLLGAQFSQRVNFLDKSAFFQVPYSKWLDLFSPAESSKVLKAIENSYGVHFWNKFSHKQPVILGSGCVMDALAKAHCPKV</sequence>
<dbReference type="SUPFAM" id="SSF53448">
    <property type="entry name" value="Nucleotide-diphospho-sugar transferases"/>
    <property type="match status" value="1"/>
</dbReference>
<name>A0A0C9SBB2_AMBAM</name>
<dbReference type="InterPro" id="IPR051981">
    <property type="entry name" value="Glycosyltransf_32"/>
</dbReference>
<dbReference type="PANTHER" id="PTHR12042">
    <property type="entry name" value="LACTOSYLCERAMIDE 4-ALPHA-GALACTOSYLTRANSFERASE ALPHA- 1,4-GALACTOSYLTRANSFERASE"/>
    <property type="match status" value="1"/>
</dbReference>
<dbReference type="InterPro" id="IPR029044">
    <property type="entry name" value="Nucleotide-diphossugar_trans"/>
</dbReference>
<reference evidence="8" key="1">
    <citation type="journal article" date="2015" name="PLoS ONE">
        <title>An Insight into the Sialome of the Lone Star Tick, Amblyomma americanum, with a Glimpse on Its Time Dependent Gene Expression.</title>
        <authorList>
            <person name="Karim S."/>
            <person name="Ribeiro J.M."/>
        </authorList>
    </citation>
    <scope>NUCLEOTIDE SEQUENCE</scope>
    <source>
        <tissue evidence="8">Salivary gland</tissue>
    </source>
</reference>
<dbReference type="AlphaFoldDB" id="A0A0C9SBB2"/>
<evidence type="ECO:0000256" key="1">
    <source>
        <dbReference type="ARBA" id="ARBA00004323"/>
    </source>
</evidence>
<evidence type="ECO:0000256" key="6">
    <source>
        <dbReference type="ARBA" id="ARBA00023136"/>
    </source>
</evidence>
<dbReference type="EMBL" id="GBZX01002068">
    <property type="protein sequence ID" value="JAG90672.1"/>
    <property type="molecule type" value="mRNA"/>
</dbReference>